<dbReference type="PANTHER" id="PTHR18934">
    <property type="entry name" value="ATP-DEPENDENT RNA HELICASE"/>
    <property type="match status" value="1"/>
</dbReference>
<keyword evidence="3" id="KW-0347">Helicase</keyword>
<evidence type="ECO:0000256" key="2">
    <source>
        <dbReference type="ARBA" id="ARBA00022801"/>
    </source>
</evidence>
<evidence type="ECO:0000313" key="8">
    <source>
        <dbReference type="EMBL" id="VVD01214.1"/>
    </source>
</evidence>
<dbReference type="SMART" id="SM00487">
    <property type="entry name" value="DEXDc"/>
    <property type="match status" value="1"/>
</dbReference>
<dbReference type="InterPro" id="IPR027417">
    <property type="entry name" value="P-loop_NTPase"/>
</dbReference>
<keyword evidence="4" id="KW-0067">ATP-binding</keyword>
<dbReference type="GO" id="GO:0003678">
    <property type="term" value="F:DNA helicase activity"/>
    <property type="evidence" value="ECO:0007669"/>
    <property type="project" value="TreeGrafter"/>
</dbReference>
<dbReference type="GO" id="GO:0005737">
    <property type="term" value="C:cytoplasm"/>
    <property type="evidence" value="ECO:0007669"/>
    <property type="project" value="TreeGrafter"/>
</dbReference>
<dbReference type="InterPro" id="IPR014001">
    <property type="entry name" value="Helicase_ATP-bd"/>
</dbReference>
<dbReference type="InterPro" id="IPR011545">
    <property type="entry name" value="DEAD/DEAH_box_helicase_dom"/>
</dbReference>
<feature type="region of interest" description="Disordered" evidence="5">
    <location>
        <begin position="94"/>
        <end position="141"/>
    </location>
</feature>
<evidence type="ECO:0000259" key="6">
    <source>
        <dbReference type="PROSITE" id="PS51192"/>
    </source>
</evidence>
<feature type="domain" description="Helicase C-terminal" evidence="7">
    <location>
        <begin position="508"/>
        <end position="680"/>
    </location>
</feature>
<dbReference type="InterPro" id="IPR001650">
    <property type="entry name" value="Helicase_C-like"/>
</dbReference>
<feature type="region of interest" description="Disordered" evidence="5">
    <location>
        <begin position="1"/>
        <end position="31"/>
    </location>
</feature>
<dbReference type="EMBL" id="FZQP02005221">
    <property type="protein sequence ID" value="VVD01214.1"/>
    <property type="molecule type" value="Genomic_DNA"/>
</dbReference>
<reference evidence="8 9" key="1">
    <citation type="submission" date="2017-07" db="EMBL/GenBank/DDBJ databases">
        <authorList>
            <person name="Talla V."/>
            <person name="Backstrom N."/>
        </authorList>
    </citation>
    <scope>NUCLEOTIDE SEQUENCE [LARGE SCALE GENOMIC DNA]</scope>
</reference>
<evidence type="ECO:0000256" key="1">
    <source>
        <dbReference type="ARBA" id="ARBA00022741"/>
    </source>
</evidence>
<evidence type="ECO:0000313" key="9">
    <source>
        <dbReference type="Proteomes" id="UP000324832"/>
    </source>
</evidence>
<dbReference type="GO" id="GO:0051880">
    <property type="term" value="F:G-quadruplex DNA binding"/>
    <property type="evidence" value="ECO:0007669"/>
    <property type="project" value="TreeGrafter"/>
</dbReference>
<evidence type="ECO:0000256" key="4">
    <source>
        <dbReference type="ARBA" id="ARBA00022840"/>
    </source>
</evidence>
<dbReference type="CDD" id="cd18791">
    <property type="entry name" value="SF2_C_RHA"/>
    <property type="match status" value="1"/>
</dbReference>
<dbReference type="PROSITE" id="PS51192">
    <property type="entry name" value="HELICASE_ATP_BIND_1"/>
    <property type="match status" value="1"/>
</dbReference>
<keyword evidence="1" id="KW-0547">Nucleotide-binding</keyword>
<evidence type="ECO:0000256" key="3">
    <source>
        <dbReference type="ARBA" id="ARBA00022806"/>
    </source>
</evidence>
<dbReference type="Proteomes" id="UP000324832">
    <property type="component" value="Unassembled WGS sequence"/>
</dbReference>
<dbReference type="SMART" id="SM00490">
    <property type="entry name" value="HELICc"/>
    <property type="match status" value="1"/>
</dbReference>
<dbReference type="SUPFAM" id="SSF52540">
    <property type="entry name" value="P-loop containing nucleoside triphosphate hydrolases"/>
    <property type="match status" value="1"/>
</dbReference>
<sequence>MLSKMDNQKWKKKYSNRGGKSKWLGENGIKRPPGLRGREIGMYYKHRSETQPKEKFINLKIPQCVLNTVDENIIAIEKIAAKENISIPDLRMDFNSKSSQNNHPTIKIEGGEDNAESSKVTRTSSNDLNNDASKSMTDDQSSKLSFNNINAYAIKEEIEKLEHNLNTVKPESVVELDDSDKDRFLDLREQNHFKYGYMDIITGSFEEKLKECINQRILVGNTGPDIVKMNATYQMEYDVMKHQKSYKSMLELREMLPTYKERERILNMVKTNQVIVLSGETGCGKSTQIPQIILDDALCNGKGANLKILVTQPRRIAASSLAMRVAKERAENVEPRQRGSIIFCTTGVLLAELEVNQGLTSFSHIILDEVHERDTHVDLAMCMLKKILEVRKDLKLILMSATLDADVLSTYFDDCPVVKVEGLAYPVRDVYLEDILELTRYQLKEPFKKIKESNPRKWRGKGQDTEKESDKQYQTEIGPWLESIKKKIPTHVYNTLNDPRIEDIQIGLIVELLIYICKGEPGAILVFLPGISEISKLIQQMEESNHFPSSLYQIYPLHSKLPTLEQHKIFERPPKNIRKIIIGTNIAETSITIDDIVYVVDCGKIKMSGLNVKENIITLNNEWVSKANLHQRRGRAGRCQPGVCFHLITSHRASLLADRLLPELQRSNLLEPVLTIKKLRLGLAAEAFQLVPSPPAASTVKATKREFALGEPSDHMALAEAVMQWEICSDRNKRSFAYDHFLSAHTLHLLVDMKTQLGYNLKCMGFLPSGDVYSSWRIPRNPRKVPSITVTCPQDGKVVCHPSSVMAAQFLARPQTQKKLCDNPGANWLVYWLKQRSSDLFLIDVTLVYTLPLLFFGEFAVKDDPKDSLNCLVSIGSINVRVRKDCAERLFKLRYLLDQVLARKVMVGSTHAIKRSQFEEMVLKTVIRVITAEDEQVDYIEDDNMSFSD</sequence>
<keyword evidence="9" id="KW-1185">Reference proteome</keyword>
<feature type="compositionally biased region" description="Polar residues" evidence="5">
    <location>
        <begin position="95"/>
        <end position="104"/>
    </location>
</feature>
<feature type="compositionally biased region" description="Polar residues" evidence="5">
    <location>
        <begin position="117"/>
        <end position="135"/>
    </location>
</feature>
<feature type="domain" description="Helicase ATP-binding" evidence="6">
    <location>
        <begin position="266"/>
        <end position="421"/>
    </location>
</feature>
<accession>A0A5E4QUC7</accession>
<dbReference type="GO" id="GO:0005524">
    <property type="term" value="F:ATP binding"/>
    <property type="evidence" value="ECO:0007669"/>
    <property type="project" value="UniProtKB-KW"/>
</dbReference>
<protein>
    <submittedName>
        <fullName evidence="8">Uncharacterized protein</fullName>
    </submittedName>
</protein>
<proteinExistence type="predicted"/>
<dbReference type="AlphaFoldDB" id="A0A5E4QUC7"/>
<dbReference type="Gene3D" id="3.40.50.300">
    <property type="entry name" value="P-loop containing nucleotide triphosphate hydrolases"/>
    <property type="match status" value="2"/>
</dbReference>
<evidence type="ECO:0000259" key="7">
    <source>
        <dbReference type="PROSITE" id="PS51194"/>
    </source>
</evidence>
<dbReference type="GO" id="GO:0002151">
    <property type="term" value="F:G-quadruplex RNA binding"/>
    <property type="evidence" value="ECO:0007669"/>
    <property type="project" value="TreeGrafter"/>
</dbReference>
<dbReference type="CDD" id="cd17917">
    <property type="entry name" value="DEXHc_RHA-like"/>
    <property type="match status" value="1"/>
</dbReference>
<evidence type="ECO:0000256" key="5">
    <source>
        <dbReference type="SAM" id="MobiDB-lite"/>
    </source>
</evidence>
<dbReference type="GO" id="GO:0003724">
    <property type="term" value="F:RNA helicase activity"/>
    <property type="evidence" value="ECO:0007669"/>
    <property type="project" value="TreeGrafter"/>
</dbReference>
<dbReference type="GO" id="GO:0016787">
    <property type="term" value="F:hydrolase activity"/>
    <property type="evidence" value="ECO:0007669"/>
    <property type="project" value="UniProtKB-KW"/>
</dbReference>
<dbReference type="Pfam" id="PF00271">
    <property type="entry name" value="Helicase_C"/>
    <property type="match status" value="1"/>
</dbReference>
<dbReference type="GO" id="GO:0005634">
    <property type="term" value="C:nucleus"/>
    <property type="evidence" value="ECO:0007669"/>
    <property type="project" value="TreeGrafter"/>
</dbReference>
<dbReference type="PROSITE" id="PS51194">
    <property type="entry name" value="HELICASE_CTER"/>
    <property type="match status" value="1"/>
</dbReference>
<dbReference type="InterPro" id="IPR002464">
    <property type="entry name" value="DNA/RNA_helicase_DEAH_CS"/>
</dbReference>
<name>A0A5E4QUC7_9NEOP</name>
<organism evidence="8 9">
    <name type="scientific">Leptidea sinapis</name>
    <dbReference type="NCBI Taxonomy" id="189913"/>
    <lineage>
        <taxon>Eukaryota</taxon>
        <taxon>Metazoa</taxon>
        <taxon>Ecdysozoa</taxon>
        <taxon>Arthropoda</taxon>
        <taxon>Hexapoda</taxon>
        <taxon>Insecta</taxon>
        <taxon>Pterygota</taxon>
        <taxon>Neoptera</taxon>
        <taxon>Endopterygota</taxon>
        <taxon>Lepidoptera</taxon>
        <taxon>Glossata</taxon>
        <taxon>Ditrysia</taxon>
        <taxon>Papilionoidea</taxon>
        <taxon>Pieridae</taxon>
        <taxon>Dismorphiinae</taxon>
        <taxon>Leptidea</taxon>
    </lineage>
</organism>
<dbReference type="PROSITE" id="PS00690">
    <property type="entry name" value="DEAH_ATP_HELICASE"/>
    <property type="match status" value="1"/>
</dbReference>
<dbReference type="Pfam" id="PF00270">
    <property type="entry name" value="DEAD"/>
    <property type="match status" value="1"/>
</dbReference>
<gene>
    <name evidence="8" type="ORF">LSINAPIS_LOCUS11681</name>
</gene>
<keyword evidence="2" id="KW-0378">Hydrolase</keyword>
<dbReference type="PANTHER" id="PTHR18934:SF237">
    <property type="entry name" value="ATP-DEPENDENT DNA_RNA HELICASE DHX36"/>
    <property type="match status" value="1"/>
</dbReference>